<evidence type="ECO:0000256" key="6">
    <source>
        <dbReference type="ARBA" id="ARBA00023136"/>
    </source>
</evidence>
<dbReference type="SUPFAM" id="SSF51735">
    <property type="entry name" value="NAD(P)-binding Rossmann-fold domains"/>
    <property type="match status" value="1"/>
</dbReference>
<comment type="caution">
    <text evidence="8">The sequence shown here is derived from an EMBL/GenBank/DDBJ whole genome shotgun (WGS) entry which is preliminary data.</text>
</comment>
<dbReference type="GO" id="GO:0051170">
    <property type="term" value="P:import into nucleus"/>
    <property type="evidence" value="ECO:0007669"/>
    <property type="project" value="TreeGrafter"/>
</dbReference>
<evidence type="ECO:0000259" key="7">
    <source>
        <dbReference type="Pfam" id="PF13460"/>
    </source>
</evidence>
<evidence type="ECO:0000313" key="9">
    <source>
        <dbReference type="Proteomes" id="UP000481861"/>
    </source>
</evidence>
<keyword evidence="6" id="KW-0472">Membrane</keyword>
<keyword evidence="9" id="KW-1185">Reference proteome</keyword>
<comment type="similarity">
    <text evidence="2">Belongs to the FMP52 family.</text>
</comment>
<evidence type="ECO:0000313" key="8">
    <source>
        <dbReference type="EMBL" id="KAF2870084.1"/>
    </source>
</evidence>
<accession>A0A7C8MI79</accession>
<sequence>MTTAALVGSTGLTGSHILQELLASPSISTVYAYARRAIPNPTASAKLHPLTTPDTSTWPSLFQSTTPPPSLFFSALGQNRSAPGGPTARRAIDIDLNLSLARAARAAGVGTYVLISTAGADSSSRFAYTRTKGELEDAVRGLGFAHTVILRPMLLVGEREAGEGVLEWGLKRLAGGLGKVSRGLVDRWAADIGVVVRAAVGAGWECVEGRREEGVWVLEQGDIVRLGSQTQGKK</sequence>
<feature type="domain" description="NAD(P)-binding" evidence="7">
    <location>
        <begin position="8"/>
        <end position="190"/>
    </location>
</feature>
<dbReference type="InterPro" id="IPR036291">
    <property type="entry name" value="NAD(P)-bd_dom_sf"/>
</dbReference>
<name>A0A7C8MI79_9PLEO</name>
<comment type="subcellular location">
    <subcellularLocation>
        <location evidence="1">Mitochondrion outer membrane</location>
        <topology evidence="1">Peripheral membrane protein</topology>
    </subcellularLocation>
</comment>
<dbReference type="GO" id="GO:0005741">
    <property type="term" value="C:mitochondrial outer membrane"/>
    <property type="evidence" value="ECO:0007669"/>
    <property type="project" value="UniProtKB-SubCell"/>
</dbReference>
<dbReference type="Pfam" id="PF13460">
    <property type="entry name" value="NAD_binding_10"/>
    <property type="match status" value="1"/>
</dbReference>
<keyword evidence="3" id="KW-1000">Mitochondrion outer membrane</keyword>
<dbReference type="PANTHER" id="PTHR14097:SF7">
    <property type="entry name" value="OXIDOREDUCTASE HTATIP2"/>
    <property type="match status" value="1"/>
</dbReference>
<evidence type="ECO:0000256" key="2">
    <source>
        <dbReference type="ARBA" id="ARBA00006617"/>
    </source>
</evidence>
<dbReference type="OrthoDB" id="430436at2759"/>
<reference evidence="8 9" key="1">
    <citation type="submission" date="2020-01" db="EMBL/GenBank/DDBJ databases">
        <authorList>
            <consortium name="DOE Joint Genome Institute"/>
            <person name="Haridas S."/>
            <person name="Albert R."/>
            <person name="Binder M."/>
            <person name="Bloem J."/>
            <person name="Labutti K."/>
            <person name="Salamov A."/>
            <person name="Andreopoulos B."/>
            <person name="Baker S.E."/>
            <person name="Barry K."/>
            <person name="Bills G."/>
            <person name="Bluhm B.H."/>
            <person name="Cannon C."/>
            <person name="Castanera R."/>
            <person name="Culley D.E."/>
            <person name="Daum C."/>
            <person name="Ezra D."/>
            <person name="Gonzalez J.B."/>
            <person name="Henrissat B."/>
            <person name="Kuo A."/>
            <person name="Liang C."/>
            <person name="Lipzen A."/>
            <person name="Lutzoni F."/>
            <person name="Magnuson J."/>
            <person name="Mondo S."/>
            <person name="Nolan M."/>
            <person name="Ohm R."/>
            <person name="Pangilinan J."/>
            <person name="Park H.-J.H."/>
            <person name="Ramirez L."/>
            <person name="Alfaro M."/>
            <person name="Sun H."/>
            <person name="Tritt A."/>
            <person name="Yoshinaga Y."/>
            <person name="Zwiers L.-H.L."/>
            <person name="Turgeon B.G."/>
            <person name="Goodwin S.B."/>
            <person name="Spatafora J.W."/>
            <person name="Crous P.W."/>
            <person name="Grigoriev I.V."/>
        </authorList>
    </citation>
    <scope>NUCLEOTIDE SEQUENCE [LARGE SCALE GENOMIC DNA]</scope>
    <source>
        <strain evidence="8 9">CBS 611.86</strain>
    </source>
</reference>
<dbReference type="InterPro" id="IPR016040">
    <property type="entry name" value="NAD(P)-bd_dom"/>
</dbReference>
<proteinExistence type="inferred from homology"/>
<gene>
    <name evidence="8" type="ORF">BDV95DRAFT_496829</name>
</gene>
<evidence type="ECO:0000256" key="3">
    <source>
        <dbReference type="ARBA" id="ARBA00022787"/>
    </source>
</evidence>
<evidence type="ECO:0000256" key="4">
    <source>
        <dbReference type="ARBA" id="ARBA00022946"/>
    </source>
</evidence>
<dbReference type="Gene3D" id="3.40.50.720">
    <property type="entry name" value="NAD(P)-binding Rossmann-like Domain"/>
    <property type="match status" value="1"/>
</dbReference>
<evidence type="ECO:0000256" key="1">
    <source>
        <dbReference type="ARBA" id="ARBA00004450"/>
    </source>
</evidence>
<keyword evidence="4" id="KW-0809">Transit peptide</keyword>
<dbReference type="Proteomes" id="UP000481861">
    <property type="component" value="Unassembled WGS sequence"/>
</dbReference>
<organism evidence="8 9">
    <name type="scientific">Massariosphaeria phaeospora</name>
    <dbReference type="NCBI Taxonomy" id="100035"/>
    <lineage>
        <taxon>Eukaryota</taxon>
        <taxon>Fungi</taxon>
        <taxon>Dikarya</taxon>
        <taxon>Ascomycota</taxon>
        <taxon>Pezizomycotina</taxon>
        <taxon>Dothideomycetes</taxon>
        <taxon>Pleosporomycetidae</taxon>
        <taxon>Pleosporales</taxon>
        <taxon>Pleosporales incertae sedis</taxon>
        <taxon>Massariosphaeria</taxon>
    </lineage>
</organism>
<dbReference type="AlphaFoldDB" id="A0A7C8MI79"/>
<keyword evidence="5" id="KW-0496">Mitochondrion</keyword>
<dbReference type="PANTHER" id="PTHR14097">
    <property type="entry name" value="OXIDOREDUCTASE HTATIP2"/>
    <property type="match status" value="1"/>
</dbReference>
<protein>
    <submittedName>
        <fullName evidence="8">NAD dependent epimerase/dehydratase family protein-like protein</fullName>
    </submittedName>
</protein>
<dbReference type="FunFam" id="3.40.50.720:FF:000366">
    <property type="entry name" value="Protein FMP52, mitochondrial"/>
    <property type="match status" value="1"/>
</dbReference>
<evidence type="ECO:0000256" key="5">
    <source>
        <dbReference type="ARBA" id="ARBA00023128"/>
    </source>
</evidence>
<dbReference type="EMBL" id="JAADJZ010000014">
    <property type="protein sequence ID" value="KAF2870084.1"/>
    <property type="molecule type" value="Genomic_DNA"/>
</dbReference>